<dbReference type="AlphaFoldDB" id="R0K286"/>
<dbReference type="RefSeq" id="XP_008025705.1">
    <property type="nucleotide sequence ID" value="XM_008027514.1"/>
</dbReference>
<evidence type="ECO:0000259" key="1">
    <source>
        <dbReference type="Pfam" id="PF12417"/>
    </source>
</evidence>
<dbReference type="eggNOG" id="ENOG502S9QG">
    <property type="taxonomic scope" value="Eukaryota"/>
</dbReference>
<evidence type="ECO:0000313" key="2">
    <source>
        <dbReference type="EMBL" id="EOA87253.1"/>
    </source>
</evidence>
<evidence type="ECO:0000313" key="3">
    <source>
        <dbReference type="Proteomes" id="UP000016935"/>
    </source>
</evidence>
<dbReference type="EMBL" id="KB908592">
    <property type="protein sequence ID" value="EOA87253.1"/>
    <property type="molecule type" value="Genomic_DNA"/>
</dbReference>
<proteinExistence type="predicted"/>
<gene>
    <name evidence="2" type="ORF">SETTUDRAFT_87676</name>
</gene>
<reference evidence="2 3" key="1">
    <citation type="journal article" date="2012" name="PLoS Pathog.">
        <title>Diverse lifestyles and strategies of plant pathogenesis encoded in the genomes of eighteen Dothideomycetes fungi.</title>
        <authorList>
            <person name="Ohm R.A."/>
            <person name="Feau N."/>
            <person name="Henrissat B."/>
            <person name="Schoch C.L."/>
            <person name="Horwitz B.A."/>
            <person name="Barry K.W."/>
            <person name="Condon B.J."/>
            <person name="Copeland A.C."/>
            <person name="Dhillon B."/>
            <person name="Glaser F."/>
            <person name="Hesse C.N."/>
            <person name="Kosti I."/>
            <person name="LaButti K."/>
            <person name="Lindquist E.A."/>
            <person name="Lucas S."/>
            <person name="Salamov A.A."/>
            <person name="Bradshaw R.E."/>
            <person name="Ciuffetti L."/>
            <person name="Hamelin R.C."/>
            <person name="Kema G.H.J."/>
            <person name="Lawrence C."/>
            <person name="Scott J.A."/>
            <person name="Spatafora J.W."/>
            <person name="Turgeon B.G."/>
            <person name="de Wit P.J.G.M."/>
            <person name="Zhong S."/>
            <person name="Goodwin S.B."/>
            <person name="Grigoriev I.V."/>
        </authorList>
    </citation>
    <scope>NUCLEOTIDE SEQUENCE [LARGE SCALE GENOMIC DNA]</scope>
    <source>
        <strain evidence="3">28A</strain>
    </source>
</reference>
<dbReference type="OrthoDB" id="2993351at2759"/>
<dbReference type="Proteomes" id="UP000016935">
    <property type="component" value="Unassembled WGS sequence"/>
</dbReference>
<dbReference type="GeneID" id="19405660"/>
<dbReference type="PANTHER" id="PTHR40780:SF2">
    <property type="entry name" value="DUF3669 DOMAIN-CONTAINING PROTEIN"/>
    <property type="match status" value="1"/>
</dbReference>
<sequence length="255" mass="29438">DKFWHSRSASFPNDTRTPNFGLISERIPPVPLSTREAIVDTLCPQETRRNKTGFLYKFENKDCLVRLYLGRRSASRMDASKIRLRNFPLHVDEMERLSLDPKVYTVAMAEALALLHWSAGIDANDVEFVLGCRAAVAQHATEEEILNATKYTARQIHDFNLDQRAECMWLLDFNECKRFKYGEQGIKMPVDGLWVNDPYYPRPNATNKQDEMLWELFMARYLELGRQLVSHGGPAEFTKAVMERGHTRSRGSMFA</sequence>
<reference evidence="2 3" key="2">
    <citation type="journal article" date="2013" name="PLoS Genet.">
        <title>Comparative genome structure, secondary metabolite, and effector coding capacity across Cochliobolus pathogens.</title>
        <authorList>
            <person name="Condon B.J."/>
            <person name="Leng Y."/>
            <person name="Wu D."/>
            <person name="Bushley K.E."/>
            <person name="Ohm R.A."/>
            <person name="Otillar R."/>
            <person name="Martin J."/>
            <person name="Schackwitz W."/>
            <person name="Grimwood J."/>
            <person name="MohdZainudin N."/>
            <person name="Xue C."/>
            <person name="Wang R."/>
            <person name="Manning V.A."/>
            <person name="Dhillon B."/>
            <person name="Tu Z.J."/>
            <person name="Steffenson B.J."/>
            <person name="Salamov A."/>
            <person name="Sun H."/>
            <person name="Lowry S."/>
            <person name="LaButti K."/>
            <person name="Han J."/>
            <person name="Copeland A."/>
            <person name="Lindquist E."/>
            <person name="Barry K."/>
            <person name="Schmutz J."/>
            <person name="Baker S.E."/>
            <person name="Ciuffetti L.M."/>
            <person name="Grigoriev I.V."/>
            <person name="Zhong S."/>
            <person name="Turgeon B.G."/>
        </authorList>
    </citation>
    <scope>NUCLEOTIDE SEQUENCE [LARGE SCALE GENOMIC DNA]</scope>
    <source>
        <strain evidence="3">28A</strain>
    </source>
</reference>
<dbReference type="InterPro" id="IPR022137">
    <property type="entry name" value="Znf_prot_DUF3669"/>
</dbReference>
<feature type="non-terminal residue" evidence="2">
    <location>
        <position position="1"/>
    </location>
</feature>
<accession>R0K286</accession>
<organism evidence="2 3">
    <name type="scientific">Exserohilum turcicum (strain 28A)</name>
    <name type="common">Northern leaf blight fungus</name>
    <name type="synonym">Setosphaeria turcica</name>
    <dbReference type="NCBI Taxonomy" id="671987"/>
    <lineage>
        <taxon>Eukaryota</taxon>
        <taxon>Fungi</taxon>
        <taxon>Dikarya</taxon>
        <taxon>Ascomycota</taxon>
        <taxon>Pezizomycotina</taxon>
        <taxon>Dothideomycetes</taxon>
        <taxon>Pleosporomycetidae</taxon>
        <taxon>Pleosporales</taxon>
        <taxon>Pleosporineae</taxon>
        <taxon>Pleosporaceae</taxon>
        <taxon>Exserohilum</taxon>
    </lineage>
</organism>
<dbReference type="Pfam" id="PF12417">
    <property type="entry name" value="DUF3669"/>
    <property type="match status" value="1"/>
</dbReference>
<keyword evidence="3" id="KW-1185">Reference proteome</keyword>
<dbReference type="PANTHER" id="PTHR40780">
    <property type="entry name" value="DUF3669 DOMAIN-CONTAINING PROTEIN"/>
    <property type="match status" value="1"/>
</dbReference>
<feature type="domain" description="DUF3669" evidence="1">
    <location>
        <begin position="168"/>
        <end position="230"/>
    </location>
</feature>
<dbReference type="HOGENOM" id="CLU_039531_2_2_1"/>
<name>R0K286_EXST2</name>
<protein>
    <recommendedName>
        <fullName evidence="1">DUF3669 domain-containing protein</fullName>
    </recommendedName>
</protein>